<evidence type="ECO:0000313" key="2">
    <source>
        <dbReference type="Proteomes" id="UP000324222"/>
    </source>
</evidence>
<protein>
    <submittedName>
        <fullName evidence="1">Uncharacterized protein</fullName>
    </submittedName>
</protein>
<dbReference type="Proteomes" id="UP000324222">
    <property type="component" value="Unassembled WGS sequence"/>
</dbReference>
<gene>
    <name evidence="1" type="ORF">E2C01_059160</name>
</gene>
<dbReference type="EMBL" id="VSRR010022841">
    <property type="protein sequence ID" value="MPC65036.1"/>
    <property type="molecule type" value="Genomic_DNA"/>
</dbReference>
<keyword evidence="2" id="KW-1185">Reference proteome</keyword>
<comment type="caution">
    <text evidence="1">The sequence shown here is derived from an EMBL/GenBank/DDBJ whole genome shotgun (WGS) entry which is preliminary data.</text>
</comment>
<sequence>MVIRNGEGREWGVRKWKSEIDRVVKHVKLSDWKNKIEQKSTLEWYGEKEAPIKDTVYGSECKELQMV</sequence>
<dbReference type="AlphaFoldDB" id="A0A5B7H526"/>
<accession>A0A5B7H526</accession>
<organism evidence="1 2">
    <name type="scientific">Portunus trituberculatus</name>
    <name type="common">Swimming crab</name>
    <name type="synonym">Neptunus trituberculatus</name>
    <dbReference type="NCBI Taxonomy" id="210409"/>
    <lineage>
        <taxon>Eukaryota</taxon>
        <taxon>Metazoa</taxon>
        <taxon>Ecdysozoa</taxon>
        <taxon>Arthropoda</taxon>
        <taxon>Crustacea</taxon>
        <taxon>Multicrustacea</taxon>
        <taxon>Malacostraca</taxon>
        <taxon>Eumalacostraca</taxon>
        <taxon>Eucarida</taxon>
        <taxon>Decapoda</taxon>
        <taxon>Pleocyemata</taxon>
        <taxon>Brachyura</taxon>
        <taxon>Eubrachyura</taxon>
        <taxon>Portunoidea</taxon>
        <taxon>Portunidae</taxon>
        <taxon>Portuninae</taxon>
        <taxon>Portunus</taxon>
    </lineage>
</organism>
<proteinExistence type="predicted"/>
<evidence type="ECO:0000313" key="1">
    <source>
        <dbReference type="EMBL" id="MPC65036.1"/>
    </source>
</evidence>
<reference evidence="1 2" key="1">
    <citation type="submission" date="2019-05" db="EMBL/GenBank/DDBJ databases">
        <title>Another draft genome of Portunus trituberculatus and its Hox gene families provides insights of decapod evolution.</title>
        <authorList>
            <person name="Jeong J.-H."/>
            <person name="Song I."/>
            <person name="Kim S."/>
            <person name="Choi T."/>
            <person name="Kim D."/>
            <person name="Ryu S."/>
            <person name="Kim W."/>
        </authorList>
    </citation>
    <scope>NUCLEOTIDE SEQUENCE [LARGE SCALE GENOMIC DNA]</scope>
    <source>
        <tissue evidence="1">Muscle</tissue>
    </source>
</reference>
<name>A0A5B7H526_PORTR</name>